<evidence type="ECO:0000256" key="1">
    <source>
        <dbReference type="SAM" id="SignalP"/>
    </source>
</evidence>
<name>A0AAD3B060_MICAE</name>
<protein>
    <submittedName>
        <fullName evidence="2">Uncharacterized protein</fullName>
    </submittedName>
</protein>
<comment type="caution">
    <text evidence="2">The sequence shown here is derived from an EMBL/GenBank/DDBJ whole genome shotgun (WGS) entry which is preliminary data.</text>
</comment>
<keyword evidence="1" id="KW-0732">Signal</keyword>
<reference evidence="2 3" key="1">
    <citation type="submission" date="2019-02" db="EMBL/GenBank/DDBJ databases">
        <title>Draft genome sequence of Arthrospira platensis NIES-3807.</title>
        <authorList>
            <person name="Yamaguchi H."/>
            <person name="Suzuki S."/>
            <person name="Kawachi M."/>
        </authorList>
    </citation>
    <scope>NUCLEOTIDE SEQUENCE [LARGE SCALE GENOMIC DNA]</scope>
    <source>
        <strain evidence="2 3">NIES-3807</strain>
    </source>
</reference>
<gene>
    <name evidence="2" type="ORF">NIES3807_20940</name>
</gene>
<accession>A0AAD3B060</accession>
<proteinExistence type="predicted"/>
<organism evidence="2 3">
    <name type="scientific">Microcystis aeruginosa NIES-3807</name>
    <dbReference type="NCBI Taxonomy" id="2517785"/>
    <lineage>
        <taxon>Bacteria</taxon>
        <taxon>Bacillati</taxon>
        <taxon>Cyanobacteriota</taxon>
        <taxon>Cyanophyceae</taxon>
        <taxon>Oscillatoriophycideae</taxon>
        <taxon>Chroococcales</taxon>
        <taxon>Microcystaceae</taxon>
        <taxon>Microcystis</taxon>
    </lineage>
</organism>
<feature type="chain" id="PRO_5042076952" evidence="1">
    <location>
        <begin position="28"/>
        <end position="107"/>
    </location>
</feature>
<dbReference type="EMBL" id="BJCK01000029">
    <property type="protein sequence ID" value="GCL58924.1"/>
    <property type="molecule type" value="Genomic_DNA"/>
</dbReference>
<evidence type="ECO:0000313" key="3">
    <source>
        <dbReference type="Proteomes" id="UP000441080"/>
    </source>
</evidence>
<evidence type="ECO:0000313" key="2">
    <source>
        <dbReference type="EMBL" id="GCL58924.1"/>
    </source>
</evidence>
<feature type="signal peptide" evidence="1">
    <location>
        <begin position="1"/>
        <end position="27"/>
    </location>
</feature>
<sequence>MSHLFMRSQHLAALFKIAATTTGVALALTTGTPARAVGFLPFSFQTNVTASPDLTGNPNLLNDPTKDVRLDSVVFNGLTVSQFDLVNAGRVIRNDTADVTVGGITYS</sequence>
<dbReference type="Proteomes" id="UP000441080">
    <property type="component" value="Unassembled WGS sequence"/>
</dbReference>
<dbReference type="AlphaFoldDB" id="A0AAD3B060"/>